<evidence type="ECO:0008006" key="5">
    <source>
        <dbReference type="Google" id="ProtNLM"/>
    </source>
</evidence>
<keyword evidence="1" id="KW-0233">DNA recombination</keyword>
<keyword evidence="4" id="KW-1185">Reference proteome</keyword>
<reference evidence="3 4" key="1">
    <citation type="submission" date="2024-06" db="EMBL/GenBank/DDBJ databases">
        <title>The Natural Products Discovery Center: Release of the First 8490 Sequenced Strains for Exploring Actinobacteria Biosynthetic Diversity.</title>
        <authorList>
            <person name="Kalkreuter E."/>
            <person name="Kautsar S.A."/>
            <person name="Yang D."/>
            <person name="Bader C.D."/>
            <person name="Teijaro C.N."/>
            <person name="Fluegel L."/>
            <person name="Davis C.M."/>
            <person name="Simpson J.R."/>
            <person name="Lauterbach L."/>
            <person name="Steele A.D."/>
            <person name="Gui C."/>
            <person name="Meng S."/>
            <person name="Li G."/>
            <person name="Viehrig K."/>
            <person name="Ye F."/>
            <person name="Su P."/>
            <person name="Kiefer A.F."/>
            <person name="Nichols A."/>
            <person name="Cepeda A.J."/>
            <person name="Yan W."/>
            <person name="Fan B."/>
            <person name="Jiang Y."/>
            <person name="Adhikari A."/>
            <person name="Zheng C.-J."/>
            <person name="Schuster L."/>
            <person name="Cowan T.M."/>
            <person name="Smanski M.J."/>
            <person name="Chevrette M.G."/>
            <person name="De Carvalho L.P.S."/>
            <person name="Shen B."/>
        </authorList>
    </citation>
    <scope>NUCLEOTIDE SEQUENCE [LARGE SCALE GENOMIC DNA]</scope>
    <source>
        <strain evidence="3 4">NPDC019583</strain>
    </source>
</reference>
<evidence type="ECO:0000313" key="3">
    <source>
        <dbReference type="EMBL" id="MEU2269825.1"/>
    </source>
</evidence>
<dbReference type="Proteomes" id="UP001550603">
    <property type="component" value="Unassembled WGS sequence"/>
</dbReference>
<name>A0ABV2Y0P1_9ACTN</name>
<proteinExistence type="predicted"/>
<evidence type="ECO:0000256" key="2">
    <source>
        <dbReference type="SAM" id="MobiDB-lite"/>
    </source>
</evidence>
<dbReference type="InterPro" id="IPR011010">
    <property type="entry name" value="DNA_brk_join_enz"/>
</dbReference>
<evidence type="ECO:0000256" key="1">
    <source>
        <dbReference type="ARBA" id="ARBA00023172"/>
    </source>
</evidence>
<dbReference type="InterPro" id="IPR013762">
    <property type="entry name" value="Integrase-like_cat_sf"/>
</dbReference>
<dbReference type="SUPFAM" id="SSF56349">
    <property type="entry name" value="DNA breaking-rejoining enzymes"/>
    <property type="match status" value="1"/>
</dbReference>
<comment type="caution">
    <text evidence="3">The sequence shown here is derived from an EMBL/GenBank/DDBJ whole genome shotgun (WGS) entry which is preliminary data.</text>
</comment>
<sequence>MVRFTGEDGRECVFRFEELPLPGLHRDFAHALGARIGPGGGRRTQRAASSQWQTVKRFLLLLDQLADPPRRVEELRVRHLERYLVARRQTCEEKSARRNLQDLLRIVRVLPGQDRLEGAVADYAGQPGHGVHAQQAGRPGYSDREFQAVMAAARSDVAAIRDRIMAGERLLGRFLDNDASLSVAEREQGARLAAMAATGRVQVDYRGLTVGEYPAACYAQARQLFVTDPDLAPLLIYAAGLSGRNPETLKELPAEHRLLEGRAVALTLTKRRRGKSNSRTSVHWSVDEERRLRTMGGFYLLLHRLMARSRAFSGTGSVWSIWAGNGRGRVLHAATGGHIGPFDAELARKLKLGAWAGRHGLVGDDGKPLEMLVTRIKKTVEVRTAKQVGGHLPSVRLTNTADTSFTHYLRAAPFVAEWAADVLTEAITEAEENARAVVIRLGGEPAADVPEWVREQAAAGALDTLASACTDIEHAPGGGRCRQSFLACFGCPNALVGTPSPGAARPGRGSARGPTAPGRRAVGGPAREHLADPHPRHPAPLQPGSARRRPTATAPPHARSPGGTHPVVMTHASEASAPRMAVPGDALVLAARPLRPEARLEETSRYGHDLWLLTPAWLRADRKPHRLDFALVPPAHRETAKLLFYALLTEDTPPGEEPITISSIRSYFTCVRHVLVWVQGRGLSLAQLTGEDLDAYHSEVTGLRMSLSGVYRQRRAMRLLWAYRSRLADRLVQDPLRRLLWQAWARANPRRYDENLTDRIPEHIMGPLLVWALRWVDDLADDVLAARTERDAIDARPPGHPDPLAALRSVMDDFRRRGQPLPTAPDRPVAARHGTGVSPNFAYLARLAGHPQYRFSKASERRLIEKAARDLGVDRDSPLHHRVQGQIDGRRWLKQISYYDVGQFERLLQVSCWIVIAYLSGLRDSEIKHLRRGCVSAQRDTGGRIYRYQLHGLAFKGEGVHGAAATWIVTAPVARAVAVLERCQPADEPYLFAHPRKSANHQRHHVAGHVRTSGTTIRDITALAKWINTYCAAHLRPDAIPETDGRLPHLTLRQFRRTLAWFIARRPGGTIAGALQYRHQRIQMFEGYAGTSDSGFRDEVEAEEAFARGQFLAQLGTDDTRLALTGPAGAEAEARLAELARHTAFDGQVVTDEARLRRILARHDTHMYPGTFITCVYNPDRALCRSLEAPADQPYMADCQPLACRNTALTSANRQAMADHLARLEDALADGERLAPYVHHRLEEQCRSTAAFLTRHAPEIAE</sequence>
<dbReference type="RefSeq" id="WP_359791146.1">
    <property type="nucleotide sequence ID" value="NZ_JBEYBN010000041.1"/>
</dbReference>
<dbReference type="EMBL" id="JBEYBN010000041">
    <property type="protein sequence ID" value="MEU2269825.1"/>
    <property type="molecule type" value="Genomic_DNA"/>
</dbReference>
<feature type="compositionally biased region" description="Basic and acidic residues" evidence="2">
    <location>
        <begin position="526"/>
        <end position="535"/>
    </location>
</feature>
<evidence type="ECO:0000313" key="4">
    <source>
        <dbReference type="Proteomes" id="UP001550603"/>
    </source>
</evidence>
<accession>A0ABV2Y0P1</accession>
<feature type="compositionally biased region" description="Low complexity" evidence="2">
    <location>
        <begin position="498"/>
        <end position="525"/>
    </location>
</feature>
<protein>
    <recommendedName>
        <fullName evidence="5">Integrase</fullName>
    </recommendedName>
</protein>
<dbReference type="Gene3D" id="1.10.443.10">
    <property type="entry name" value="Intergrase catalytic core"/>
    <property type="match status" value="1"/>
</dbReference>
<organism evidence="3 4">
    <name type="scientific">Streptomyces olindensis</name>
    <dbReference type="NCBI Taxonomy" id="358823"/>
    <lineage>
        <taxon>Bacteria</taxon>
        <taxon>Bacillati</taxon>
        <taxon>Actinomycetota</taxon>
        <taxon>Actinomycetes</taxon>
        <taxon>Kitasatosporales</taxon>
        <taxon>Streptomycetaceae</taxon>
        <taxon>Streptomyces</taxon>
    </lineage>
</organism>
<feature type="region of interest" description="Disordered" evidence="2">
    <location>
        <begin position="498"/>
        <end position="566"/>
    </location>
</feature>
<gene>
    <name evidence="3" type="ORF">ABZ568_26185</name>
</gene>